<dbReference type="InterPro" id="IPR001611">
    <property type="entry name" value="Leu-rich_rpt"/>
</dbReference>
<name>A0A3L6R462_PANMI</name>
<evidence type="ECO:0000256" key="9">
    <source>
        <dbReference type="ARBA" id="ARBA00022989"/>
    </source>
</evidence>
<dbReference type="AlphaFoldDB" id="A0A3L6R462"/>
<evidence type="ECO:0000256" key="5">
    <source>
        <dbReference type="ARBA" id="ARBA00022614"/>
    </source>
</evidence>
<dbReference type="SUPFAM" id="SSF52058">
    <property type="entry name" value="L domain-like"/>
    <property type="match status" value="1"/>
</dbReference>
<proteinExistence type="inferred from homology"/>
<dbReference type="Gene3D" id="3.80.10.10">
    <property type="entry name" value="Ribonuclease Inhibitor"/>
    <property type="match status" value="1"/>
</dbReference>
<comment type="similarity">
    <text evidence="3">Belongs to the RLP family.</text>
</comment>
<keyword evidence="16" id="KW-1185">Reference proteome</keyword>
<keyword evidence="11" id="KW-0675">Receptor</keyword>
<gene>
    <name evidence="15" type="ORF">C2845_PM08G04620</name>
</gene>
<evidence type="ECO:0000256" key="14">
    <source>
        <dbReference type="SAM" id="Phobius"/>
    </source>
</evidence>
<evidence type="ECO:0000256" key="6">
    <source>
        <dbReference type="ARBA" id="ARBA00022626"/>
    </source>
</evidence>
<keyword evidence="4" id="KW-1003">Cell membrane</keyword>
<keyword evidence="8" id="KW-0677">Repeat</keyword>
<comment type="subcellular location">
    <subcellularLocation>
        <location evidence="1">Cell membrane</location>
    </subcellularLocation>
    <subcellularLocation>
        <location evidence="13">Endomembrane system</location>
        <topology evidence="13">Single-pass membrane protein</topology>
    </subcellularLocation>
    <subcellularLocation>
        <location evidence="2">Membrane</location>
        <topology evidence="2">Single-pass type I membrane protein</topology>
    </subcellularLocation>
</comment>
<comment type="caution">
    <text evidence="15">The sequence shown here is derived from an EMBL/GenBank/DDBJ whole genome shotgun (WGS) entry which is preliminary data.</text>
</comment>
<dbReference type="GO" id="GO:0005886">
    <property type="term" value="C:plasma membrane"/>
    <property type="evidence" value="ECO:0007669"/>
    <property type="project" value="UniProtKB-SubCell"/>
</dbReference>
<dbReference type="GO" id="GO:0009742">
    <property type="term" value="P:brassinosteroid mediated signaling pathway"/>
    <property type="evidence" value="ECO:0007669"/>
    <property type="project" value="UniProtKB-KW"/>
</dbReference>
<keyword evidence="5" id="KW-0433">Leucine-rich repeat</keyword>
<evidence type="ECO:0000256" key="11">
    <source>
        <dbReference type="ARBA" id="ARBA00023170"/>
    </source>
</evidence>
<evidence type="ECO:0000256" key="8">
    <source>
        <dbReference type="ARBA" id="ARBA00022737"/>
    </source>
</evidence>
<dbReference type="PRINTS" id="PR00019">
    <property type="entry name" value="LEURICHRPT"/>
</dbReference>
<dbReference type="InterPro" id="IPR025875">
    <property type="entry name" value="Leu-rich_rpt_4"/>
</dbReference>
<sequence length="193" mass="21194">MEYHAYQDEVYQLSTELTWKGLELRFDKIWRTLGFLDVSNNAFQGSIPGDIGGLVLLDELNMSHNSFTGPIPSQLGHLAHLESLDLSYNELSGEIPLELASLDSLTTLNLSNNKLVGSIPESPHFMTFSNSSFLGNEDLCGPPLSKVCNNKVKSNAKMKSVDFILFLFVGIGFGVGFAVAIVVAWGIPVRKRT</sequence>
<accession>A0A3L6R462</accession>
<evidence type="ECO:0000256" key="4">
    <source>
        <dbReference type="ARBA" id="ARBA00022475"/>
    </source>
</evidence>
<evidence type="ECO:0000256" key="7">
    <source>
        <dbReference type="ARBA" id="ARBA00022692"/>
    </source>
</evidence>
<dbReference type="EMBL" id="PQIB02000010">
    <property type="protein sequence ID" value="RLM93856.1"/>
    <property type="molecule type" value="Genomic_DNA"/>
</dbReference>
<dbReference type="InterPro" id="IPR032675">
    <property type="entry name" value="LRR_dom_sf"/>
</dbReference>
<keyword evidence="12" id="KW-0325">Glycoprotein</keyword>
<dbReference type="PROSITE" id="PS51450">
    <property type="entry name" value="LRR"/>
    <property type="match status" value="1"/>
</dbReference>
<keyword evidence="7 14" id="KW-0812">Transmembrane</keyword>
<dbReference type="PANTHER" id="PTHR27004">
    <property type="entry name" value="RECEPTOR-LIKE PROTEIN 12 ISOFORM X1"/>
    <property type="match status" value="1"/>
</dbReference>
<evidence type="ECO:0000256" key="12">
    <source>
        <dbReference type="ARBA" id="ARBA00023180"/>
    </source>
</evidence>
<evidence type="ECO:0000313" key="15">
    <source>
        <dbReference type="EMBL" id="RLM93856.1"/>
    </source>
</evidence>
<feature type="transmembrane region" description="Helical" evidence="14">
    <location>
        <begin position="163"/>
        <end position="187"/>
    </location>
</feature>
<keyword evidence="6" id="KW-1070">Brassinosteroid signaling pathway</keyword>
<dbReference type="PANTHER" id="PTHR27004:SF428">
    <property type="entry name" value="OS01G0160600 PROTEIN"/>
    <property type="match status" value="1"/>
</dbReference>
<evidence type="ECO:0000256" key="3">
    <source>
        <dbReference type="ARBA" id="ARBA00009592"/>
    </source>
</evidence>
<evidence type="ECO:0000256" key="2">
    <source>
        <dbReference type="ARBA" id="ARBA00004479"/>
    </source>
</evidence>
<evidence type="ECO:0000256" key="1">
    <source>
        <dbReference type="ARBA" id="ARBA00004236"/>
    </source>
</evidence>
<keyword evidence="10 14" id="KW-0472">Membrane</keyword>
<reference evidence="16" key="1">
    <citation type="journal article" date="2019" name="Nat. Commun.">
        <title>The genome of broomcorn millet.</title>
        <authorList>
            <person name="Zou C."/>
            <person name="Miki D."/>
            <person name="Li D."/>
            <person name="Tang Q."/>
            <person name="Xiao L."/>
            <person name="Rajput S."/>
            <person name="Deng P."/>
            <person name="Jia W."/>
            <person name="Huang R."/>
            <person name="Zhang M."/>
            <person name="Sun Y."/>
            <person name="Hu J."/>
            <person name="Fu X."/>
            <person name="Schnable P.S."/>
            <person name="Li F."/>
            <person name="Zhang H."/>
            <person name="Feng B."/>
            <person name="Zhu X."/>
            <person name="Liu R."/>
            <person name="Schnable J.C."/>
            <person name="Zhu J.-K."/>
            <person name="Zhang H."/>
        </authorList>
    </citation>
    <scope>NUCLEOTIDE SEQUENCE [LARGE SCALE GENOMIC DNA]</scope>
</reference>
<dbReference type="STRING" id="4540.A0A3L6R462"/>
<evidence type="ECO:0000313" key="16">
    <source>
        <dbReference type="Proteomes" id="UP000275267"/>
    </source>
</evidence>
<dbReference type="OrthoDB" id="994806at2759"/>
<dbReference type="FunFam" id="3.80.10.10:FF:000111">
    <property type="entry name" value="LRR receptor-like serine/threonine-protein kinase ERECTA"/>
    <property type="match status" value="1"/>
</dbReference>
<dbReference type="Proteomes" id="UP000275267">
    <property type="component" value="Unassembled WGS sequence"/>
</dbReference>
<keyword evidence="9 14" id="KW-1133">Transmembrane helix</keyword>
<evidence type="ECO:0000256" key="10">
    <source>
        <dbReference type="ARBA" id="ARBA00023136"/>
    </source>
</evidence>
<protein>
    <submittedName>
        <fullName evidence="15">Uncharacterized protein</fullName>
    </submittedName>
</protein>
<dbReference type="Pfam" id="PF12799">
    <property type="entry name" value="LRR_4"/>
    <property type="match status" value="1"/>
</dbReference>
<organism evidence="15 16">
    <name type="scientific">Panicum miliaceum</name>
    <name type="common">Proso millet</name>
    <name type="synonym">Broomcorn millet</name>
    <dbReference type="NCBI Taxonomy" id="4540"/>
    <lineage>
        <taxon>Eukaryota</taxon>
        <taxon>Viridiplantae</taxon>
        <taxon>Streptophyta</taxon>
        <taxon>Embryophyta</taxon>
        <taxon>Tracheophyta</taxon>
        <taxon>Spermatophyta</taxon>
        <taxon>Magnoliopsida</taxon>
        <taxon>Liliopsida</taxon>
        <taxon>Poales</taxon>
        <taxon>Poaceae</taxon>
        <taxon>PACMAD clade</taxon>
        <taxon>Panicoideae</taxon>
        <taxon>Panicodae</taxon>
        <taxon>Paniceae</taxon>
        <taxon>Panicinae</taxon>
        <taxon>Panicum</taxon>
        <taxon>Panicum sect. Panicum</taxon>
    </lineage>
</organism>
<evidence type="ECO:0000256" key="13">
    <source>
        <dbReference type="ARBA" id="ARBA00037847"/>
    </source>
</evidence>
<dbReference type="Pfam" id="PF00560">
    <property type="entry name" value="LRR_1"/>
    <property type="match status" value="2"/>
</dbReference>